<gene>
    <name evidence="2" type="ORF">CHR53_17125</name>
</gene>
<feature type="transmembrane region" description="Helical" evidence="1">
    <location>
        <begin position="12"/>
        <end position="31"/>
    </location>
</feature>
<reference evidence="2 3" key="1">
    <citation type="submission" date="2017-07" db="EMBL/GenBank/DDBJ databases">
        <title>The complete genome sequence of Bacillus mesonae strain H20-5, an efficient strain improving plant abiotic stress resistance.</title>
        <authorList>
            <person name="Kim S.Y."/>
            <person name="Song H."/>
            <person name="Sang M.K."/>
            <person name="Weon H.-Y."/>
            <person name="Song J."/>
        </authorList>
    </citation>
    <scope>NUCLEOTIDE SEQUENCE [LARGE SCALE GENOMIC DNA]</scope>
    <source>
        <strain evidence="2 3">H20-5</strain>
    </source>
</reference>
<accession>A0A3T0I0J3</accession>
<feature type="transmembrane region" description="Helical" evidence="1">
    <location>
        <begin position="37"/>
        <end position="60"/>
    </location>
</feature>
<protein>
    <submittedName>
        <fullName evidence="2">Uncharacterized protein</fullName>
    </submittedName>
</protein>
<dbReference type="KEGG" id="nmk:CHR53_17125"/>
<dbReference type="Proteomes" id="UP000282892">
    <property type="component" value="Chromosome"/>
</dbReference>
<keyword evidence="1" id="KW-0812">Transmembrane</keyword>
<keyword evidence="1" id="KW-1133">Transmembrane helix</keyword>
<evidence type="ECO:0000313" key="3">
    <source>
        <dbReference type="Proteomes" id="UP000282892"/>
    </source>
</evidence>
<evidence type="ECO:0000313" key="2">
    <source>
        <dbReference type="EMBL" id="AZU62843.1"/>
    </source>
</evidence>
<organism evidence="2 3">
    <name type="scientific">Neobacillus mesonae</name>
    <dbReference type="NCBI Taxonomy" id="1193713"/>
    <lineage>
        <taxon>Bacteria</taxon>
        <taxon>Bacillati</taxon>
        <taxon>Bacillota</taxon>
        <taxon>Bacilli</taxon>
        <taxon>Bacillales</taxon>
        <taxon>Bacillaceae</taxon>
        <taxon>Neobacillus</taxon>
    </lineage>
</organism>
<dbReference type="EMBL" id="CP022572">
    <property type="protein sequence ID" value="AZU62843.1"/>
    <property type="molecule type" value="Genomic_DNA"/>
</dbReference>
<sequence length="88" mass="9568">MNSRMKILNATKLAGSITLLTGIMIFIYGVVSGLNSVIGIGIGAIVGAVMFFLMGMFFIATEEMVENTDKGMEIAPNKYRNGLYLVKR</sequence>
<name>A0A3T0I0J3_9BACI</name>
<keyword evidence="1" id="KW-0472">Membrane</keyword>
<dbReference type="AlphaFoldDB" id="A0A3T0I0J3"/>
<dbReference type="OrthoDB" id="2438366at2"/>
<keyword evidence="3" id="KW-1185">Reference proteome</keyword>
<evidence type="ECO:0000256" key="1">
    <source>
        <dbReference type="SAM" id="Phobius"/>
    </source>
</evidence>
<proteinExistence type="predicted"/>
<dbReference type="STRING" id="1193713.GCA_001636315_00256"/>